<dbReference type="AlphaFoldDB" id="A0A165WIA6"/>
<gene>
    <name evidence="3" type="ORF">FIBSPDRAFT_939411</name>
</gene>
<evidence type="ECO:0000313" key="3">
    <source>
        <dbReference type="EMBL" id="KZP07654.1"/>
    </source>
</evidence>
<organism evidence="3 4">
    <name type="scientific">Athelia psychrophila</name>
    <dbReference type="NCBI Taxonomy" id="1759441"/>
    <lineage>
        <taxon>Eukaryota</taxon>
        <taxon>Fungi</taxon>
        <taxon>Dikarya</taxon>
        <taxon>Basidiomycota</taxon>
        <taxon>Agaricomycotina</taxon>
        <taxon>Agaricomycetes</taxon>
        <taxon>Agaricomycetidae</taxon>
        <taxon>Atheliales</taxon>
        <taxon>Atheliaceae</taxon>
        <taxon>Athelia</taxon>
    </lineage>
</organism>
<feature type="transmembrane region" description="Helical" evidence="1">
    <location>
        <begin position="12"/>
        <end position="32"/>
    </location>
</feature>
<dbReference type="InterPro" id="IPR045340">
    <property type="entry name" value="DUF6533"/>
</dbReference>
<evidence type="ECO:0000313" key="4">
    <source>
        <dbReference type="Proteomes" id="UP000076532"/>
    </source>
</evidence>
<protein>
    <recommendedName>
        <fullName evidence="2">DUF6533 domain-containing protein</fullName>
    </recommendedName>
</protein>
<feature type="transmembrane region" description="Helical" evidence="1">
    <location>
        <begin position="152"/>
        <end position="176"/>
    </location>
</feature>
<evidence type="ECO:0000259" key="2">
    <source>
        <dbReference type="Pfam" id="PF20151"/>
    </source>
</evidence>
<keyword evidence="1" id="KW-0472">Membrane</keyword>
<proteinExistence type="predicted"/>
<keyword evidence="1" id="KW-1133">Transmembrane helix</keyword>
<feature type="transmembrane region" description="Helical" evidence="1">
    <location>
        <begin position="208"/>
        <end position="228"/>
    </location>
</feature>
<dbReference type="EMBL" id="KV417744">
    <property type="protein sequence ID" value="KZP07654.1"/>
    <property type="molecule type" value="Genomic_DNA"/>
</dbReference>
<feature type="transmembrane region" description="Helical" evidence="1">
    <location>
        <begin position="44"/>
        <end position="67"/>
    </location>
</feature>
<keyword evidence="4" id="KW-1185">Reference proteome</keyword>
<dbReference type="OrthoDB" id="3038990at2759"/>
<dbReference type="Proteomes" id="UP000076532">
    <property type="component" value="Unassembled WGS sequence"/>
</dbReference>
<name>A0A165WIA6_9AGAM</name>
<evidence type="ECO:0000256" key="1">
    <source>
        <dbReference type="SAM" id="Phobius"/>
    </source>
</evidence>
<feature type="transmembrane region" description="Helical" evidence="1">
    <location>
        <begin position="112"/>
        <end position="132"/>
    </location>
</feature>
<dbReference type="STRING" id="436010.A0A165WIA6"/>
<dbReference type="Pfam" id="PF20151">
    <property type="entry name" value="DUF6533"/>
    <property type="match status" value="1"/>
</dbReference>
<sequence>MSVLEQLEAGIALSQLNAALVTVIAWDILIYFEEEVDLAVRYGFSSSSIVYFASRIGILFWCILSLIMEKVPFSHCEVVWGITAIITVVAGSATALLFVIRVCAVYEQSKAVKIFFTIFWLATPVSGILTSIYGRSSHMGSPMCSISGVQYFVSICLWITAAFDTSVFLAITWRIISYSTACKISLWQTFRGAGQPRICRELLQGGQLFYFVTVGVTLVGACAMFIPVNPIYRFSFTQPSLALQSIMACRVHRRIVLGSNRLKVDHDSAHNIAMTTILPYFPHPELSRNIELDL</sequence>
<accession>A0A165WIA6</accession>
<feature type="transmembrane region" description="Helical" evidence="1">
    <location>
        <begin position="79"/>
        <end position="100"/>
    </location>
</feature>
<keyword evidence="1" id="KW-0812">Transmembrane</keyword>
<reference evidence="3 4" key="1">
    <citation type="journal article" date="2016" name="Mol. Biol. Evol.">
        <title>Comparative Genomics of Early-Diverging Mushroom-Forming Fungi Provides Insights into the Origins of Lignocellulose Decay Capabilities.</title>
        <authorList>
            <person name="Nagy L.G."/>
            <person name="Riley R."/>
            <person name="Tritt A."/>
            <person name="Adam C."/>
            <person name="Daum C."/>
            <person name="Floudas D."/>
            <person name="Sun H."/>
            <person name="Yadav J.S."/>
            <person name="Pangilinan J."/>
            <person name="Larsson K.H."/>
            <person name="Matsuura K."/>
            <person name="Barry K."/>
            <person name="Labutti K."/>
            <person name="Kuo R."/>
            <person name="Ohm R.A."/>
            <person name="Bhattacharya S.S."/>
            <person name="Shirouzu T."/>
            <person name="Yoshinaga Y."/>
            <person name="Martin F.M."/>
            <person name="Grigoriev I.V."/>
            <person name="Hibbett D.S."/>
        </authorList>
    </citation>
    <scope>NUCLEOTIDE SEQUENCE [LARGE SCALE GENOMIC DNA]</scope>
    <source>
        <strain evidence="3 4">CBS 109695</strain>
    </source>
</reference>
<feature type="domain" description="DUF6533" evidence="2">
    <location>
        <begin position="17"/>
        <end position="59"/>
    </location>
</feature>